<dbReference type="PANTHER" id="PTHR37325">
    <property type="entry name" value="OXIDOREDUCTASE 21 KDA SUBUNIT, PUTATIVE (AFU_ORTHOLOGUE AFUA_4G05910)-RELATED"/>
    <property type="match status" value="1"/>
</dbReference>
<protein>
    <recommendedName>
        <fullName evidence="4">21 kDa subunit of NADH dehydrogenase</fullName>
    </recommendedName>
</protein>
<dbReference type="PANTHER" id="PTHR37325:SF1">
    <property type="entry name" value="OXIDOREDUCTASE 21 KDA SUBUNIT, PUTATIVE (AFU_ORTHOLOGUE AFUA_4G05910)-RELATED"/>
    <property type="match status" value="1"/>
</dbReference>
<name>A0AAN7Y988_9EURO</name>
<dbReference type="Proteomes" id="UP001309876">
    <property type="component" value="Unassembled WGS sequence"/>
</dbReference>
<sequence>MASKVVYTIGSNVVPVGKKYTQQSKGLYERIRAFFAIEPNRSNGIPVKHYRTPAPGSLDPKEYDDATTTPASDIADNPYWRRDMRRSYPKSSTLTQGDVVGLLTMGSADKPSPKLLAGEEGTKQLVAVQQEGEQGLAVYFEKEKAAAILGEGGMPPMPPAAGKNPDATKYNLLKEQAYSADYPCRVFV</sequence>
<dbReference type="CDD" id="cd22849">
    <property type="entry name" value="NuzM"/>
    <property type="match status" value="1"/>
</dbReference>
<organism evidence="2 3">
    <name type="scientific">Lithohypha guttulata</name>
    <dbReference type="NCBI Taxonomy" id="1690604"/>
    <lineage>
        <taxon>Eukaryota</taxon>
        <taxon>Fungi</taxon>
        <taxon>Dikarya</taxon>
        <taxon>Ascomycota</taxon>
        <taxon>Pezizomycotina</taxon>
        <taxon>Eurotiomycetes</taxon>
        <taxon>Chaetothyriomycetidae</taxon>
        <taxon>Chaetothyriales</taxon>
        <taxon>Trichomeriaceae</taxon>
        <taxon>Lithohypha</taxon>
    </lineage>
</organism>
<evidence type="ECO:0000313" key="2">
    <source>
        <dbReference type="EMBL" id="KAK5090117.1"/>
    </source>
</evidence>
<reference evidence="2 3" key="1">
    <citation type="submission" date="2023-08" db="EMBL/GenBank/DDBJ databases">
        <title>Black Yeasts Isolated from many extreme environments.</title>
        <authorList>
            <person name="Coleine C."/>
            <person name="Stajich J.E."/>
            <person name="Selbmann L."/>
        </authorList>
    </citation>
    <scope>NUCLEOTIDE SEQUENCE [LARGE SCALE GENOMIC DNA]</scope>
    <source>
        <strain evidence="2 3">CCFEE 5910</strain>
    </source>
</reference>
<evidence type="ECO:0000313" key="3">
    <source>
        <dbReference type="Proteomes" id="UP001309876"/>
    </source>
</evidence>
<gene>
    <name evidence="2" type="ORF">LTR05_000286</name>
</gene>
<dbReference type="InterPro" id="IPR016813">
    <property type="entry name" value="NADH_Ub_cplx-1_21kDa"/>
</dbReference>
<comment type="caution">
    <text evidence="2">The sequence shown here is derived from an EMBL/GenBank/DDBJ whole genome shotgun (WGS) entry which is preliminary data.</text>
</comment>
<evidence type="ECO:0000256" key="1">
    <source>
        <dbReference type="SAM" id="MobiDB-lite"/>
    </source>
</evidence>
<keyword evidence="3" id="KW-1185">Reference proteome</keyword>
<feature type="region of interest" description="Disordered" evidence="1">
    <location>
        <begin position="46"/>
        <end position="76"/>
    </location>
</feature>
<dbReference type="EMBL" id="JAVRRJ010000001">
    <property type="protein sequence ID" value="KAK5090117.1"/>
    <property type="molecule type" value="Genomic_DNA"/>
</dbReference>
<accession>A0AAN7Y988</accession>
<dbReference type="PIRSF" id="PIRSF022976">
    <property type="entry name" value="NADH_Oxi_21kDa"/>
    <property type="match status" value="1"/>
</dbReference>
<evidence type="ECO:0008006" key="4">
    <source>
        <dbReference type="Google" id="ProtNLM"/>
    </source>
</evidence>
<proteinExistence type="predicted"/>
<dbReference type="AlphaFoldDB" id="A0AAN7Y988"/>